<evidence type="ECO:0000313" key="10">
    <source>
        <dbReference type="Proteomes" id="UP000186469"/>
    </source>
</evidence>
<dbReference type="STRING" id="1121455.SAMN02745728_00024"/>
<dbReference type="Gene3D" id="3.40.50.300">
    <property type="entry name" value="P-loop containing nucleotide triphosphate hydrolases"/>
    <property type="match status" value="1"/>
</dbReference>
<proteinExistence type="inferred from homology"/>
<evidence type="ECO:0000256" key="2">
    <source>
        <dbReference type="ARBA" id="ARBA00022596"/>
    </source>
</evidence>
<organism evidence="9 10">
    <name type="scientific">Desulfovibrio litoralis DSM 11393</name>
    <dbReference type="NCBI Taxonomy" id="1121455"/>
    <lineage>
        <taxon>Bacteria</taxon>
        <taxon>Pseudomonadati</taxon>
        <taxon>Thermodesulfobacteriota</taxon>
        <taxon>Desulfovibrionia</taxon>
        <taxon>Desulfovibrionales</taxon>
        <taxon>Desulfovibrionaceae</taxon>
        <taxon>Desulfovibrio</taxon>
    </lineage>
</organism>
<feature type="domain" description="CobW/HypB/UreG nucleotide-binding" evidence="8">
    <location>
        <begin position="33"/>
        <end position="191"/>
    </location>
</feature>
<evidence type="ECO:0000256" key="6">
    <source>
        <dbReference type="ARBA" id="ARBA00022833"/>
    </source>
</evidence>
<dbReference type="InterPro" id="IPR027417">
    <property type="entry name" value="P-loop_NTPase"/>
</dbReference>
<reference evidence="9 10" key="1">
    <citation type="submission" date="2016-12" db="EMBL/GenBank/DDBJ databases">
        <authorList>
            <person name="Song W.-J."/>
            <person name="Kurnit D.M."/>
        </authorList>
    </citation>
    <scope>NUCLEOTIDE SEQUENCE [LARGE SCALE GENOMIC DNA]</scope>
    <source>
        <strain evidence="9 10">DSM 11393</strain>
    </source>
</reference>
<dbReference type="RefSeq" id="WP_072695287.1">
    <property type="nucleotide sequence ID" value="NZ_FRDI01000002.1"/>
</dbReference>
<dbReference type="GO" id="GO:0016151">
    <property type="term" value="F:nickel cation binding"/>
    <property type="evidence" value="ECO:0007669"/>
    <property type="project" value="InterPro"/>
</dbReference>
<gene>
    <name evidence="9" type="ORF">SAMN02745728_00024</name>
</gene>
<dbReference type="GO" id="GO:0005525">
    <property type="term" value="F:GTP binding"/>
    <property type="evidence" value="ECO:0007669"/>
    <property type="project" value="UniProtKB-KW"/>
</dbReference>
<dbReference type="OrthoDB" id="9802035at2"/>
<dbReference type="Pfam" id="PF02492">
    <property type="entry name" value="cobW"/>
    <property type="match status" value="1"/>
</dbReference>
<keyword evidence="7" id="KW-0342">GTP-binding</keyword>
<comment type="similarity">
    <text evidence="1">Belongs to the SIMIBI class G3E GTPase family. HypB/HupM subfamily.</text>
</comment>
<sequence>MQVTVIRNILEANDNVAAELKKFFKENKILAVNLISSPGAGKTTLLENTLTALKDKFKMAVIEGDLQTDNDARRVAATGAQAVQINTEGGCHLDAKMVREALQAIDTKDLDILFIENVGNLVCPVEFDCGEDHKIALLSVTEGDDKPEKYPQLFSLAGAMLLNKVDLLPYVDFDVERSIKFSRQNNPSLPVFSVSCRKPEGLNLWYEWLESERNKKLSDKK</sequence>
<dbReference type="EMBL" id="FRDI01000002">
    <property type="protein sequence ID" value="SHN48657.1"/>
    <property type="molecule type" value="Genomic_DNA"/>
</dbReference>
<dbReference type="PANTHER" id="PTHR30134">
    <property type="entry name" value="HYDROGENASE PROTEIN ASSEMBLY PROTEIN, NICKEL CHAPERONE"/>
    <property type="match status" value="1"/>
</dbReference>
<dbReference type="PANTHER" id="PTHR30134:SF2">
    <property type="entry name" value="HYDROGENASE MATURATION FACTOR HYPB"/>
    <property type="match status" value="1"/>
</dbReference>
<keyword evidence="6" id="KW-0862">Zinc</keyword>
<evidence type="ECO:0000256" key="4">
    <source>
        <dbReference type="ARBA" id="ARBA00022741"/>
    </source>
</evidence>
<dbReference type="NCBIfam" id="TIGR00073">
    <property type="entry name" value="hypB"/>
    <property type="match status" value="1"/>
</dbReference>
<evidence type="ECO:0000256" key="7">
    <source>
        <dbReference type="ARBA" id="ARBA00023134"/>
    </source>
</evidence>
<dbReference type="CDD" id="cd05390">
    <property type="entry name" value="HypB"/>
    <property type="match status" value="1"/>
</dbReference>
<protein>
    <submittedName>
        <fullName evidence="9">Hydrogenase nickel incorporation protein HypB</fullName>
    </submittedName>
</protein>
<dbReference type="InterPro" id="IPR004392">
    <property type="entry name" value="Hyd_mat_HypB"/>
</dbReference>
<evidence type="ECO:0000256" key="1">
    <source>
        <dbReference type="ARBA" id="ARBA00006211"/>
    </source>
</evidence>
<keyword evidence="10" id="KW-1185">Reference proteome</keyword>
<dbReference type="InterPro" id="IPR003495">
    <property type="entry name" value="CobW/HypB/UreG_nucleotide-bd"/>
</dbReference>
<keyword evidence="5" id="KW-0378">Hydrolase</keyword>
<dbReference type="AlphaFoldDB" id="A0A1M7RQL8"/>
<dbReference type="GO" id="GO:0008270">
    <property type="term" value="F:zinc ion binding"/>
    <property type="evidence" value="ECO:0007669"/>
    <property type="project" value="TreeGrafter"/>
</dbReference>
<evidence type="ECO:0000256" key="5">
    <source>
        <dbReference type="ARBA" id="ARBA00022801"/>
    </source>
</evidence>
<dbReference type="Proteomes" id="UP000186469">
    <property type="component" value="Unassembled WGS sequence"/>
</dbReference>
<evidence type="ECO:0000313" key="9">
    <source>
        <dbReference type="EMBL" id="SHN48657.1"/>
    </source>
</evidence>
<keyword evidence="2" id="KW-0533">Nickel</keyword>
<name>A0A1M7RQL8_9BACT</name>
<evidence type="ECO:0000259" key="8">
    <source>
        <dbReference type="Pfam" id="PF02492"/>
    </source>
</evidence>
<dbReference type="GO" id="GO:0051604">
    <property type="term" value="P:protein maturation"/>
    <property type="evidence" value="ECO:0007669"/>
    <property type="project" value="InterPro"/>
</dbReference>
<evidence type="ECO:0000256" key="3">
    <source>
        <dbReference type="ARBA" id="ARBA00022723"/>
    </source>
</evidence>
<dbReference type="SUPFAM" id="SSF52540">
    <property type="entry name" value="P-loop containing nucleoside triphosphate hydrolases"/>
    <property type="match status" value="1"/>
</dbReference>
<dbReference type="GO" id="GO:0003924">
    <property type="term" value="F:GTPase activity"/>
    <property type="evidence" value="ECO:0007669"/>
    <property type="project" value="InterPro"/>
</dbReference>
<keyword evidence="4" id="KW-0547">Nucleotide-binding</keyword>
<keyword evidence="3" id="KW-0479">Metal-binding</keyword>
<dbReference type="PIRSF" id="PIRSF005624">
    <property type="entry name" value="Ni-bind_GTPase"/>
    <property type="match status" value="1"/>
</dbReference>
<accession>A0A1M7RQL8</accession>